<feature type="domain" description="Cobalamin-independent methionine synthase MetE C-terminal/archaeal" evidence="4">
    <location>
        <begin position="6"/>
        <end position="215"/>
    </location>
</feature>
<reference evidence="5" key="1">
    <citation type="submission" date="2018-05" db="EMBL/GenBank/DDBJ databases">
        <authorList>
            <person name="Lanie J.A."/>
            <person name="Ng W.-L."/>
            <person name="Kazmierczak K.M."/>
            <person name="Andrzejewski T.M."/>
            <person name="Davidsen T.M."/>
            <person name="Wayne K.J."/>
            <person name="Tettelin H."/>
            <person name="Glass J.I."/>
            <person name="Rusch D."/>
            <person name="Podicherti R."/>
            <person name="Tsui H.-C.T."/>
            <person name="Winkler M.E."/>
        </authorList>
    </citation>
    <scope>NUCLEOTIDE SEQUENCE</scope>
</reference>
<evidence type="ECO:0000256" key="2">
    <source>
        <dbReference type="ARBA" id="ARBA00022723"/>
    </source>
</evidence>
<dbReference type="PANTHER" id="PTHR30519">
    <property type="entry name" value="5-METHYLTETRAHYDROPTEROYLTRIGLUTAMATE--HOMOCYSTEINE METHYLTRANSFERASE"/>
    <property type="match status" value="1"/>
</dbReference>
<dbReference type="GO" id="GO:0003871">
    <property type="term" value="F:5-methyltetrahydropteroyltriglutamate-homocysteine S-methyltransferase activity"/>
    <property type="evidence" value="ECO:0007669"/>
    <property type="project" value="InterPro"/>
</dbReference>
<evidence type="ECO:0000259" key="4">
    <source>
        <dbReference type="Pfam" id="PF01717"/>
    </source>
</evidence>
<evidence type="ECO:0000256" key="1">
    <source>
        <dbReference type="ARBA" id="ARBA00001947"/>
    </source>
</evidence>
<name>A0A382N7W1_9ZZZZ</name>
<dbReference type="SUPFAM" id="SSF51726">
    <property type="entry name" value="UROD/MetE-like"/>
    <property type="match status" value="1"/>
</dbReference>
<dbReference type="InterPro" id="IPR038071">
    <property type="entry name" value="UROD/MetE-like_sf"/>
</dbReference>
<dbReference type="AlphaFoldDB" id="A0A382N7W1"/>
<dbReference type="EMBL" id="UINC01097700">
    <property type="protein sequence ID" value="SVC55631.1"/>
    <property type="molecule type" value="Genomic_DNA"/>
</dbReference>
<dbReference type="GO" id="GO:0008270">
    <property type="term" value="F:zinc ion binding"/>
    <property type="evidence" value="ECO:0007669"/>
    <property type="project" value="InterPro"/>
</dbReference>
<gene>
    <name evidence="5" type="ORF">METZ01_LOCUS308485</name>
</gene>
<keyword evidence="2" id="KW-0479">Metal-binding</keyword>
<dbReference type="InterPro" id="IPR002629">
    <property type="entry name" value="Met_Synth_C/arc"/>
</dbReference>
<keyword evidence="3" id="KW-0862">Zinc</keyword>
<feature type="non-terminal residue" evidence="5">
    <location>
        <position position="244"/>
    </location>
</feature>
<protein>
    <recommendedName>
        <fullName evidence="4">Cobalamin-independent methionine synthase MetE C-terminal/archaeal domain-containing protein</fullName>
    </recommendedName>
</protein>
<evidence type="ECO:0000256" key="3">
    <source>
        <dbReference type="ARBA" id="ARBA00022833"/>
    </source>
</evidence>
<organism evidence="5">
    <name type="scientific">marine metagenome</name>
    <dbReference type="NCBI Taxonomy" id="408172"/>
    <lineage>
        <taxon>unclassified sequences</taxon>
        <taxon>metagenomes</taxon>
        <taxon>ecological metagenomes</taxon>
    </lineage>
</organism>
<proteinExistence type="predicted"/>
<comment type="cofactor">
    <cofactor evidence="1">
        <name>Zn(2+)</name>
        <dbReference type="ChEBI" id="CHEBI:29105"/>
    </cofactor>
</comment>
<dbReference type="Gene3D" id="3.20.20.210">
    <property type="match status" value="1"/>
</dbReference>
<accession>A0A382N7W1</accession>
<dbReference type="GO" id="GO:0009086">
    <property type="term" value="P:methionine biosynthetic process"/>
    <property type="evidence" value="ECO:0007669"/>
    <property type="project" value="InterPro"/>
</dbReference>
<evidence type="ECO:0000313" key="5">
    <source>
        <dbReference type="EMBL" id="SVC55631.1"/>
    </source>
</evidence>
<dbReference type="Pfam" id="PF01717">
    <property type="entry name" value="Meth_synt_2"/>
    <property type="match status" value="1"/>
</dbReference>
<sequence length="244" mass="28148">MAKKFKATTAGSLPKYEWLAETETLWPKWKVSGDELWEKQKKSAVLWIEEQEKSGLEIISEGEQFRIHFVHGFLERIQGIDWNKKTKMGIRNDRYTVEVPTVVDVVSRAESIHLKEAQILREHTKQLTKFTLPGPMTITDTIANDFYSSKQEMAMHFAQLLNAEANELSQTGIDIIQFDEPAFNSFTNESVEWGIEALEIAIKNLDCKTAVHICYGYGIDENLRWKDSLGNQWNEYKTLFPALN</sequence>